<dbReference type="GO" id="GO:0008184">
    <property type="term" value="F:glycogen phosphorylase activity"/>
    <property type="evidence" value="ECO:0007669"/>
    <property type="project" value="InterPro"/>
</dbReference>
<organism evidence="5">
    <name type="scientific">mine drainage metagenome</name>
    <dbReference type="NCBI Taxonomy" id="410659"/>
    <lineage>
        <taxon>unclassified sequences</taxon>
        <taxon>metagenomes</taxon>
        <taxon>ecological metagenomes</taxon>
    </lineage>
</organism>
<reference evidence="5" key="1">
    <citation type="submission" date="2016-10" db="EMBL/GenBank/DDBJ databases">
        <title>Sequence of Gallionella enrichment culture.</title>
        <authorList>
            <person name="Poehlein A."/>
            <person name="Muehling M."/>
            <person name="Daniel R."/>
        </authorList>
    </citation>
    <scope>NUCLEOTIDE SEQUENCE</scope>
</reference>
<dbReference type="PANTHER" id="PTHR42655">
    <property type="entry name" value="GLYCOGEN PHOSPHORYLASE"/>
    <property type="match status" value="1"/>
</dbReference>
<name>A0A1J5U6T0_9ZZZZ</name>
<accession>A0A1J5U6T0</accession>
<dbReference type="NCBIfam" id="TIGR02094">
    <property type="entry name" value="more_P_ylases"/>
    <property type="match status" value="1"/>
</dbReference>
<dbReference type="PANTHER" id="PTHR42655:SF1">
    <property type="entry name" value="GLYCOGEN PHOSPHORYLASE"/>
    <property type="match status" value="1"/>
</dbReference>
<comment type="caution">
    <text evidence="5">The sequence shown here is derived from an EMBL/GenBank/DDBJ whole genome shotgun (WGS) entry which is preliminary data.</text>
</comment>
<evidence type="ECO:0000259" key="4">
    <source>
        <dbReference type="Pfam" id="PF11897"/>
    </source>
</evidence>
<keyword evidence="5" id="KW-0328">Glycosyltransferase</keyword>
<proteinExistence type="inferred from homology"/>
<gene>
    <name evidence="5" type="primary">malP_1</name>
    <name evidence="5" type="ORF">GALL_08850</name>
</gene>
<evidence type="ECO:0000256" key="2">
    <source>
        <dbReference type="ARBA" id="ARBA00006047"/>
    </source>
</evidence>
<evidence type="ECO:0000256" key="3">
    <source>
        <dbReference type="ARBA" id="ARBA00022533"/>
    </source>
</evidence>
<dbReference type="SUPFAM" id="SSF53756">
    <property type="entry name" value="UDP-Glycosyltransferase/glycogen phosphorylase"/>
    <property type="match status" value="1"/>
</dbReference>
<dbReference type="PIRSF" id="PIRSF000460">
    <property type="entry name" value="Pprylas_GlgP"/>
    <property type="match status" value="1"/>
</dbReference>
<dbReference type="Gene3D" id="3.40.50.2000">
    <property type="entry name" value="Glycogen Phosphorylase B"/>
    <property type="match status" value="3"/>
</dbReference>
<protein>
    <submittedName>
        <fullName evidence="5">Maltodextrin phosphorylase</fullName>
        <ecNumber evidence="5">2.4.1.1</ecNumber>
    </submittedName>
</protein>
<keyword evidence="3" id="KW-0021">Allosteric enzyme</keyword>
<dbReference type="InterPro" id="IPR011834">
    <property type="entry name" value="Agluc_phsphrylas"/>
</dbReference>
<dbReference type="Pfam" id="PF00343">
    <property type="entry name" value="Phosphorylase"/>
    <property type="match status" value="1"/>
</dbReference>
<dbReference type="AlphaFoldDB" id="A0A1J5U6T0"/>
<keyword evidence="5" id="KW-0808">Transferase</keyword>
<dbReference type="EMBL" id="MLJW01000001">
    <property type="protein sequence ID" value="OIR19998.1"/>
    <property type="molecule type" value="Genomic_DNA"/>
</dbReference>
<comment type="similarity">
    <text evidence="2">Belongs to the glycogen phosphorylase family.</text>
</comment>
<evidence type="ECO:0000313" key="5">
    <source>
        <dbReference type="EMBL" id="OIR19998.1"/>
    </source>
</evidence>
<comment type="catalytic activity">
    <reaction evidence="1">
        <text>[(1-&gt;4)-alpha-D-glucosyl](n) + phosphate = [(1-&gt;4)-alpha-D-glucosyl](n-1) + alpha-D-glucose 1-phosphate</text>
        <dbReference type="Rhea" id="RHEA:41732"/>
        <dbReference type="Rhea" id="RHEA-COMP:9584"/>
        <dbReference type="Rhea" id="RHEA-COMP:9586"/>
        <dbReference type="ChEBI" id="CHEBI:15444"/>
        <dbReference type="ChEBI" id="CHEBI:43474"/>
        <dbReference type="ChEBI" id="CHEBI:58601"/>
        <dbReference type="EC" id="2.4.1.1"/>
    </reaction>
</comment>
<dbReference type="InterPro" id="IPR052182">
    <property type="entry name" value="Glycogen/Maltodextrin_Phosph"/>
</dbReference>
<dbReference type="Pfam" id="PF11897">
    <property type="entry name" value="DUF3417"/>
    <property type="match status" value="1"/>
</dbReference>
<dbReference type="GO" id="GO:0005975">
    <property type="term" value="P:carbohydrate metabolic process"/>
    <property type="evidence" value="ECO:0007669"/>
    <property type="project" value="InterPro"/>
</dbReference>
<evidence type="ECO:0000256" key="1">
    <source>
        <dbReference type="ARBA" id="ARBA00001275"/>
    </source>
</evidence>
<feature type="domain" description="DUF3417" evidence="4">
    <location>
        <begin position="11"/>
        <end position="118"/>
    </location>
</feature>
<dbReference type="GO" id="GO:0030170">
    <property type="term" value="F:pyridoxal phosphate binding"/>
    <property type="evidence" value="ECO:0007669"/>
    <property type="project" value="InterPro"/>
</dbReference>
<dbReference type="InterPro" id="IPR024517">
    <property type="entry name" value="Glycogen_phosphorylase_DUF3417"/>
</dbReference>
<dbReference type="InterPro" id="IPR000811">
    <property type="entry name" value="Glyco_trans_35"/>
</dbReference>
<dbReference type="EC" id="2.4.1.1" evidence="5"/>
<sequence>MHITHYLPRTLPEPLTGLTTLALDLRWSWHHSTDTLWQAVDPELWEETRNPWLILENISDRRLEELAADAGFVEMLQHQLEAREKHFRSDTWFASQFGQAFKGYVAYFSMEFGLSESLPIYSGGLGILAGDHLKTACDLGVPLIGVGLLYQQGYFRQALDAQGEQIEFYPYNAPTMLPVTPLMDDRGEWIRVSVQFPGRQLSLRVWHVEVGRRSLFLLDSNDPLNFPGDRGITSELYGGGQEMRLQQEIVLGIGGWRLLEKMGIDCPVCHLNEGHAAFAILERVSNFMRRYAQPFEVALRATRAGNLFTSHTPVETGADRFPPGLFMHYFRDYAKLLEIDEQRLLALGRDGVRNDGDEPFNMAYLAFRGAGAVNGVSRLHGKVSRDIFQPLFPRWPAAEVPVAHVTNGVHVATWDSRTADALWTEACGKTRWLGTLETVATDLRCLDDHALWDFRCRGRQGLVDFLSTRLARQNRWLNAAQAQDQSLDRGFLTLGFARRFTEYKRNNLLLHDPDRLTRLLTNRDRPVQLVIAGKAHPYDDFGKRMIRQWNDYLRQPELQGRVIFVEDYDLVIAAELVRGVDVWINTPRRPWEASGTSGMKVLANGGLNLSELDGWWAEAYQPEVGWAIGDRQEHRDITRWDAEEAEQLYRLLEEKVVPCFYRRDENGLPHEWVQLMRESMAQLTTHFSSNRMVREYTERFYVPLGTAYRQRMDDGCKLAAELEGWHAHLRRYWDKLYFGNVAAEKCDEGYCFQVQVYLDGIPAEAVCIELYAEAANGGEPLRQVLTRTTPLLGANNGYLYTGTVGDDRPAAAYTPRIVPAHAAATVPLEASMITWYR</sequence>